<keyword evidence="5" id="KW-0326">Glycosidase</keyword>
<accession>A0A0D2I9B5</accession>
<feature type="region of interest" description="Disordered" evidence="6">
    <location>
        <begin position="390"/>
        <end position="460"/>
    </location>
</feature>
<feature type="compositionally biased region" description="Low complexity" evidence="6">
    <location>
        <begin position="391"/>
        <end position="410"/>
    </location>
</feature>
<dbReference type="InterPro" id="IPR050546">
    <property type="entry name" value="Glycosyl_Hydrlase_16"/>
</dbReference>
<sequence>MHVSVTTLAILASAASAAYVLEDDYSSSQFADMFDFFTDNDPTNGYVNYISYDEAESSGLYKVDNGTVYMGVDSTNVASGRGRDSLRLSTKKSYNHGLIILDLAHMPAGACGTWPAFWMLGPDWPNNGEVDIIEGVNSQTSNNMAMHTDPGCTITNTGAFSGTLETDDCDTTAPDQPSNAGCSMRSQDTTSFGNGFNSNGGGVYATEWTSEAISIWFFSRDAIPSDISSGNPDTSNWGLPQGQFTGGCDIDDMVKDQQLVFDVTFCGDWAGSVWTTDATCAPLASTCQDYVQNNPSAFQDMYWLINGLQVYTENGAATSASTSTSTPASTATSITATQSVTTLLTITSSSATVVSTQSVEATSISTQPAVTSPTFTPAAIQTSQPSTFITAAPSASSPWPSSGAWSGAPWNTAAGDNGQWNGGDRGANGGGSNTWGDWSSADNGNNGAGWGNRGGNGWRR</sequence>
<keyword evidence="10" id="KW-1185">Reference proteome</keyword>
<dbReference type="PANTHER" id="PTHR10963:SF24">
    <property type="entry name" value="GLYCOSIDASE C21B10.07-RELATED"/>
    <property type="match status" value="1"/>
</dbReference>
<evidence type="ECO:0000313" key="10">
    <source>
        <dbReference type="Proteomes" id="UP000053411"/>
    </source>
</evidence>
<dbReference type="OrthoDB" id="192832at2759"/>
<dbReference type="RefSeq" id="XP_016627894.1">
    <property type="nucleotide sequence ID" value="XM_016780888.1"/>
</dbReference>
<evidence type="ECO:0000259" key="8">
    <source>
        <dbReference type="PROSITE" id="PS51762"/>
    </source>
</evidence>
<dbReference type="PANTHER" id="PTHR10963">
    <property type="entry name" value="GLYCOSYL HYDROLASE-RELATED"/>
    <property type="match status" value="1"/>
</dbReference>
<dbReference type="FunFam" id="2.60.120.200:FF:000114">
    <property type="entry name" value="Probable endo-1,3(4)-beta-glucanase NFIA_089530"/>
    <property type="match status" value="1"/>
</dbReference>
<dbReference type="EMBL" id="KN848091">
    <property type="protein sequence ID" value="KIX93771.1"/>
    <property type="molecule type" value="Genomic_DNA"/>
</dbReference>
<organism evidence="9 10">
    <name type="scientific">Fonsecaea multimorphosa CBS 102226</name>
    <dbReference type="NCBI Taxonomy" id="1442371"/>
    <lineage>
        <taxon>Eukaryota</taxon>
        <taxon>Fungi</taxon>
        <taxon>Dikarya</taxon>
        <taxon>Ascomycota</taxon>
        <taxon>Pezizomycotina</taxon>
        <taxon>Eurotiomycetes</taxon>
        <taxon>Chaetothyriomycetidae</taxon>
        <taxon>Chaetothyriales</taxon>
        <taxon>Herpotrichiellaceae</taxon>
        <taxon>Fonsecaea</taxon>
    </lineage>
</organism>
<feature type="compositionally biased region" description="Gly residues" evidence="6">
    <location>
        <begin position="420"/>
        <end position="433"/>
    </location>
</feature>
<evidence type="ECO:0000256" key="5">
    <source>
        <dbReference type="ARBA" id="ARBA00023295"/>
    </source>
</evidence>
<evidence type="ECO:0000256" key="7">
    <source>
        <dbReference type="SAM" id="SignalP"/>
    </source>
</evidence>
<comment type="catalytic activity">
    <reaction evidence="1">
        <text>Endohydrolysis of (1-&gt;3)- or (1-&gt;4)-linkages in beta-D-glucans when the glucose residue whose reducing group is involved in the linkage to be hydrolyzed is itself substituted at C-3.</text>
        <dbReference type="EC" id="3.2.1.6"/>
    </reaction>
</comment>
<dbReference type="InterPro" id="IPR000757">
    <property type="entry name" value="Beta-glucanase-like"/>
</dbReference>
<evidence type="ECO:0000256" key="1">
    <source>
        <dbReference type="ARBA" id="ARBA00000124"/>
    </source>
</evidence>
<dbReference type="GO" id="GO:0052861">
    <property type="term" value="F:endo-1,3(4)-beta-glucanase activity"/>
    <property type="evidence" value="ECO:0007669"/>
    <property type="project" value="UniProtKB-EC"/>
</dbReference>
<keyword evidence="4" id="KW-0378">Hydrolase</keyword>
<reference evidence="9 10" key="1">
    <citation type="submission" date="2015-01" db="EMBL/GenBank/DDBJ databases">
        <title>The Genome Sequence of Fonsecaea multimorphosa CBS 102226.</title>
        <authorList>
            <consortium name="The Broad Institute Genomics Platform"/>
            <person name="Cuomo C."/>
            <person name="de Hoog S."/>
            <person name="Gorbushina A."/>
            <person name="Stielow B."/>
            <person name="Teixiera M."/>
            <person name="Abouelleil A."/>
            <person name="Chapman S.B."/>
            <person name="Priest M."/>
            <person name="Young S.K."/>
            <person name="Wortman J."/>
            <person name="Nusbaum C."/>
            <person name="Birren B."/>
        </authorList>
    </citation>
    <scope>NUCLEOTIDE SEQUENCE [LARGE SCALE GENOMIC DNA]</scope>
    <source>
        <strain evidence="9 10">CBS 102226</strain>
    </source>
</reference>
<protein>
    <recommendedName>
        <fullName evidence="3">endo-1,3(4)-beta-glucanase</fullName>
        <ecNumber evidence="3">3.2.1.6</ecNumber>
    </recommendedName>
</protein>
<dbReference type="EC" id="3.2.1.6" evidence="3"/>
<dbReference type="STRING" id="1442371.A0A0D2I9B5"/>
<dbReference type="GO" id="GO:0009251">
    <property type="term" value="P:glucan catabolic process"/>
    <property type="evidence" value="ECO:0007669"/>
    <property type="project" value="TreeGrafter"/>
</dbReference>
<dbReference type="AlphaFoldDB" id="A0A0D2I9B5"/>
<dbReference type="CDD" id="cd02181">
    <property type="entry name" value="GH16_fungal_Lam16A_glucanase"/>
    <property type="match status" value="1"/>
</dbReference>
<proteinExistence type="inferred from homology"/>
<evidence type="ECO:0000256" key="3">
    <source>
        <dbReference type="ARBA" id="ARBA00012599"/>
    </source>
</evidence>
<dbReference type="VEuPathDB" id="FungiDB:Z520_10395"/>
<evidence type="ECO:0000256" key="2">
    <source>
        <dbReference type="ARBA" id="ARBA00006865"/>
    </source>
</evidence>
<evidence type="ECO:0000313" key="9">
    <source>
        <dbReference type="EMBL" id="KIX93771.1"/>
    </source>
</evidence>
<feature type="domain" description="GH16" evidence="8">
    <location>
        <begin position="23"/>
        <end position="278"/>
    </location>
</feature>
<feature type="chain" id="PRO_5002244306" description="endo-1,3(4)-beta-glucanase" evidence="7">
    <location>
        <begin position="18"/>
        <end position="460"/>
    </location>
</feature>
<dbReference type="SUPFAM" id="SSF49899">
    <property type="entry name" value="Concanavalin A-like lectins/glucanases"/>
    <property type="match status" value="1"/>
</dbReference>
<dbReference type="InterPro" id="IPR013320">
    <property type="entry name" value="ConA-like_dom_sf"/>
</dbReference>
<gene>
    <name evidence="9" type="ORF">Z520_10395</name>
</gene>
<comment type="similarity">
    <text evidence="2">Belongs to the glycosyl hydrolase 16 family.</text>
</comment>
<evidence type="ECO:0000256" key="6">
    <source>
        <dbReference type="SAM" id="MobiDB-lite"/>
    </source>
</evidence>
<dbReference type="PROSITE" id="PS51762">
    <property type="entry name" value="GH16_2"/>
    <property type="match status" value="1"/>
</dbReference>
<evidence type="ECO:0000256" key="4">
    <source>
        <dbReference type="ARBA" id="ARBA00022801"/>
    </source>
</evidence>
<dbReference type="Pfam" id="PF26113">
    <property type="entry name" value="GH16_XgeA"/>
    <property type="match status" value="1"/>
</dbReference>
<name>A0A0D2I9B5_9EURO</name>
<dbReference type="GeneID" id="27716141"/>
<feature type="signal peptide" evidence="7">
    <location>
        <begin position="1"/>
        <end position="17"/>
    </location>
</feature>
<feature type="compositionally biased region" description="Gly residues" evidence="6">
    <location>
        <begin position="446"/>
        <end position="460"/>
    </location>
</feature>
<keyword evidence="7" id="KW-0732">Signal</keyword>
<dbReference type="Gene3D" id="2.60.120.200">
    <property type="match status" value="1"/>
</dbReference>
<dbReference type="Proteomes" id="UP000053411">
    <property type="component" value="Unassembled WGS sequence"/>
</dbReference>